<protein>
    <submittedName>
        <fullName evidence="1">Uncharacterized protein</fullName>
    </submittedName>
</protein>
<dbReference type="AlphaFoldDB" id="W2CI60"/>
<name>W2CI60_9BACT</name>
<reference evidence="1 2" key="1">
    <citation type="submission" date="2013-11" db="EMBL/GenBank/DDBJ databases">
        <title>Single cell genomics of uncultured Tannerella BU063 (oral taxon 286).</title>
        <authorList>
            <person name="Beall C.J."/>
            <person name="Campbell A.G."/>
            <person name="Griffen A.L."/>
            <person name="Podar M."/>
            <person name="Leys E.J."/>
        </authorList>
    </citation>
    <scope>NUCLEOTIDE SEQUENCE [LARGE SCALE GENOMIC DNA]</scope>
    <source>
        <strain evidence="1">Cell 1/3</strain>
    </source>
</reference>
<dbReference type="Proteomes" id="UP000034982">
    <property type="component" value="Unassembled WGS sequence"/>
</dbReference>
<comment type="caution">
    <text evidence="1">The sequence shown here is derived from an EMBL/GenBank/DDBJ whole genome shotgun (WGS) entry which is preliminary data.</text>
</comment>
<evidence type="ECO:0000313" key="1">
    <source>
        <dbReference type="EMBL" id="ETK06718.1"/>
    </source>
</evidence>
<proteinExistence type="predicted"/>
<organism evidence="1 2">
    <name type="scientific">Tannerella sp. oral taxon BU063 isolate Cell 1/3</name>
    <dbReference type="NCBI Taxonomy" id="1411022"/>
    <lineage>
        <taxon>Bacteria</taxon>
        <taxon>Pseudomonadati</taxon>
        <taxon>Bacteroidota</taxon>
        <taxon>Bacteroidia</taxon>
        <taxon>Bacteroidales</taxon>
        <taxon>Tannerellaceae</taxon>
        <taxon>Tannerella</taxon>
    </lineage>
</organism>
<dbReference type="EMBL" id="AYYE01001144">
    <property type="protein sequence ID" value="ETK06718.1"/>
    <property type="molecule type" value="Genomic_DNA"/>
</dbReference>
<gene>
    <name evidence="1" type="ORF">T230_10950</name>
</gene>
<accession>W2CI60</accession>
<evidence type="ECO:0000313" key="2">
    <source>
        <dbReference type="Proteomes" id="UP000034982"/>
    </source>
</evidence>
<sequence length="38" mass="4605">MGRMQYAPTEIPNMSFFITIFRIKKRVVLFLITLPRFK</sequence>